<keyword evidence="4" id="KW-1185">Reference proteome</keyword>
<sequence length="531" mass="56591">MHLERRTDYDRHTAFIVPIFLVCFVLVIGVFTGGVLILNKNSPKRSSTEGTGENSSATQEKKNKQPQRVPLARLLSVLSGRKALRESMIVETAITEPPAITVTSASLPADLHRAEPIEDEKTHVRAFSTLAPRHEFLRLPIVSRQRVDDQDEHDCPSADGKSSTGEHEASDEDSALSAIWDSFCASGEGRLHELRTLSYLSFGEQGASKYDEATKGRLGGDTLLVDDAGPPVGVSDAPKMVAASPLPPPGLSMPDALARLDPDQKTHSSLMSSNTLVVYPALSRSSTLPKGCSPSLPKGCSPPLVSPPSQLDGSASSHSSATPHPEVSYWSPEKKPRSRWALELFSRANGKELGRGKQAKGLGRGMQDLSRGKLEKENVVQTLPILPLSFDIPDENYVPPGSDAHPFSSDFTGLRSSSDDVPATAVFCPAAAACPPSAATRSSPVAVDSDASTPAISLTATDSMDEVADCLANVTCDSSDIHGVGIAHDVPSAERGDDHSADTPPVRRVSLQPRRRSLARAPAVRKDIFAV</sequence>
<dbReference type="GeneID" id="9596914"/>
<dbReference type="VEuPathDB" id="FungiDB:SCHCODRAFT_02704364"/>
<feature type="compositionally biased region" description="Polar residues" evidence="1">
    <location>
        <begin position="41"/>
        <end position="58"/>
    </location>
</feature>
<dbReference type="RefSeq" id="XP_003029033.1">
    <property type="nucleotide sequence ID" value="XM_003028987.1"/>
</dbReference>
<evidence type="ECO:0000256" key="2">
    <source>
        <dbReference type="SAM" id="Phobius"/>
    </source>
</evidence>
<organism evidence="4">
    <name type="scientific">Schizophyllum commune (strain H4-8 / FGSC 9210)</name>
    <name type="common">Split gill fungus</name>
    <dbReference type="NCBI Taxonomy" id="578458"/>
    <lineage>
        <taxon>Eukaryota</taxon>
        <taxon>Fungi</taxon>
        <taxon>Dikarya</taxon>
        <taxon>Basidiomycota</taxon>
        <taxon>Agaricomycotina</taxon>
        <taxon>Agaricomycetes</taxon>
        <taxon>Agaricomycetidae</taxon>
        <taxon>Agaricales</taxon>
        <taxon>Schizophyllaceae</taxon>
        <taxon>Schizophyllum</taxon>
    </lineage>
</organism>
<dbReference type="Proteomes" id="UP000007431">
    <property type="component" value="Unassembled WGS sequence"/>
</dbReference>
<dbReference type="HOGENOM" id="CLU_513041_0_0_1"/>
<evidence type="ECO:0000313" key="4">
    <source>
        <dbReference type="Proteomes" id="UP000007431"/>
    </source>
</evidence>
<dbReference type="EMBL" id="GL377310">
    <property type="protein sequence ID" value="EFI94130.1"/>
    <property type="molecule type" value="Genomic_DNA"/>
</dbReference>
<name>D8QE97_SCHCM</name>
<dbReference type="AlphaFoldDB" id="D8QE97"/>
<keyword evidence="2" id="KW-0812">Transmembrane</keyword>
<accession>D8QE97</accession>
<evidence type="ECO:0000313" key="3">
    <source>
        <dbReference type="EMBL" id="EFI94130.1"/>
    </source>
</evidence>
<keyword evidence="2" id="KW-0472">Membrane</keyword>
<feature type="compositionally biased region" description="Low complexity" evidence="1">
    <location>
        <begin position="314"/>
        <end position="325"/>
    </location>
</feature>
<feature type="region of interest" description="Disordered" evidence="1">
    <location>
        <begin position="285"/>
        <end position="333"/>
    </location>
</feature>
<proteinExistence type="predicted"/>
<feature type="region of interest" description="Disordered" evidence="1">
    <location>
        <begin position="144"/>
        <end position="172"/>
    </location>
</feature>
<feature type="compositionally biased region" description="Basic and acidic residues" evidence="1">
    <location>
        <begin position="145"/>
        <end position="156"/>
    </location>
</feature>
<feature type="region of interest" description="Disordered" evidence="1">
    <location>
        <begin position="41"/>
        <end position="69"/>
    </location>
</feature>
<protein>
    <submittedName>
        <fullName evidence="3">Uncharacterized protein</fullName>
    </submittedName>
</protein>
<dbReference type="KEGG" id="scm:SCHCO_02704364"/>
<evidence type="ECO:0000256" key="1">
    <source>
        <dbReference type="SAM" id="MobiDB-lite"/>
    </source>
</evidence>
<gene>
    <name evidence="3" type="ORF">SCHCODRAFT_258258</name>
</gene>
<reference evidence="3 4" key="1">
    <citation type="journal article" date="2010" name="Nat. Biotechnol.">
        <title>Genome sequence of the model mushroom Schizophyllum commune.</title>
        <authorList>
            <person name="Ohm R.A."/>
            <person name="de Jong J.F."/>
            <person name="Lugones L.G."/>
            <person name="Aerts A."/>
            <person name="Kothe E."/>
            <person name="Stajich J.E."/>
            <person name="de Vries R.P."/>
            <person name="Record E."/>
            <person name="Levasseur A."/>
            <person name="Baker S.E."/>
            <person name="Bartholomew K.A."/>
            <person name="Coutinho P.M."/>
            <person name="Erdmann S."/>
            <person name="Fowler T.J."/>
            <person name="Gathman A.C."/>
            <person name="Lombard V."/>
            <person name="Henrissat B."/>
            <person name="Knabe N."/>
            <person name="Kuees U."/>
            <person name="Lilly W.W."/>
            <person name="Lindquist E."/>
            <person name="Lucas S."/>
            <person name="Magnuson J.K."/>
            <person name="Piumi F."/>
            <person name="Raudaskoski M."/>
            <person name="Salamov A."/>
            <person name="Schmutz J."/>
            <person name="Schwarze F.W.M.R."/>
            <person name="vanKuyk P.A."/>
            <person name="Horton J.S."/>
            <person name="Grigoriev I.V."/>
            <person name="Woesten H.A.B."/>
        </authorList>
    </citation>
    <scope>NUCLEOTIDE SEQUENCE [LARGE SCALE GENOMIC DNA]</scope>
    <source>
        <strain evidence="4">H4-8 / FGSC 9210</strain>
    </source>
</reference>
<dbReference type="OrthoDB" id="10357506at2759"/>
<feature type="transmembrane region" description="Helical" evidence="2">
    <location>
        <begin position="12"/>
        <end position="38"/>
    </location>
</feature>
<dbReference type="InParanoid" id="D8QE97"/>
<keyword evidence="2" id="KW-1133">Transmembrane helix</keyword>